<dbReference type="InterPro" id="IPR012902">
    <property type="entry name" value="N_methyl_site"/>
</dbReference>
<dbReference type="InterPro" id="IPR011453">
    <property type="entry name" value="DUF1559"/>
</dbReference>
<dbReference type="RefSeq" id="WP_283432004.1">
    <property type="nucleotide sequence ID" value="NZ_FXUG01000003.1"/>
</dbReference>
<organism evidence="2 3">
    <name type="scientific">Neorhodopirellula lusitana</name>
    <dbReference type="NCBI Taxonomy" id="445327"/>
    <lineage>
        <taxon>Bacteria</taxon>
        <taxon>Pseudomonadati</taxon>
        <taxon>Planctomycetota</taxon>
        <taxon>Planctomycetia</taxon>
        <taxon>Pirellulales</taxon>
        <taxon>Pirellulaceae</taxon>
        <taxon>Neorhodopirellula</taxon>
    </lineage>
</organism>
<dbReference type="InterPro" id="IPR027558">
    <property type="entry name" value="Pre_pil_HX9DG_C"/>
</dbReference>
<sequence>MKLLKMRRGFTLVELLVVIAIIGVLVGLLLPAVQAAREAARRMSCSNNFKQLGLAMHNYHSAYRQLPANGTGTDGGIKTNDGRRVQTVSTNGGRLSAYAGLLPFFEAQALWEVLSNPHQPESGESPSGTTPEGRWQAFGPLPYYDMDSYDPWQTEMKTLRCPSDPGQSVIGVGQTNYAFCNGDSILRVGYEPLHRYADRSAFRGAFMRQFGRKFRDVLDGLSNSLAMGEIATDLGDRAIVGGVVHIDNYASSDNLLGADLSQCTKFVDSQRPQFYAADPNPQLLDSDSSRGGRWMSSHLMITGFTTVLPPNSPSCALSWGEDWQSGVFSSGSRHLGGTHVLLLDGSVQFITDSIDAGSRDADSVSKTYSNEGAQSPYGVWGAMGSISAKEQVSLP</sequence>
<dbReference type="Pfam" id="PF07963">
    <property type="entry name" value="N_methyl"/>
    <property type="match status" value="1"/>
</dbReference>
<dbReference type="NCBIfam" id="TIGR04294">
    <property type="entry name" value="pre_pil_HX9DG"/>
    <property type="match status" value="1"/>
</dbReference>
<dbReference type="Proteomes" id="UP001158067">
    <property type="component" value="Unassembled WGS sequence"/>
</dbReference>
<reference evidence="2 3" key="1">
    <citation type="submission" date="2017-05" db="EMBL/GenBank/DDBJ databases">
        <authorList>
            <person name="Varghese N."/>
            <person name="Submissions S."/>
        </authorList>
    </citation>
    <scope>NUCLEOTIDE SEQUENCE [LARGE SCALE GENOMIC DNA]</scope>
    <source>
        <strain evidence="2 3">DSM 25457</strain>
    </source>
</reference>
<dbReference type="SUPFAM" id="SSF54523">
    <property type="entry name" value="Pili subunits"/>
    <property type="match status" value="1"/>
</dbReference>
<name>A0ABY1PW82_9BACT</name>
<dbReference type="InterPro" id="IPR045584">
    <property type="entry name" value="Pilin-like"/>
</dbReference>
<keyword evidence="3" id="KW-1185">Reference proteome</keyword>
<protein>
    <submittedName>
        <fullName evidence="2">Prepilin-type N-terminal cleavage/methylation domain-containing protein/prepilin-type processing-associated H-X9-DG domain-containing protein</fullName>
    </submittedName>
</protein>
<dbReference type="NCBIfam" id="TIGR02532">
    <property type="entry name" value="IV_pilin_GFxxxE"/>
    <property type="match status" value="1"/>
</dbReference>
<comment type="caution">
    <text evidence="2">The sequence shown here is derived from an EMBL/GenBank/DDBJ whole genome shotgun (WGS) entry which is preliminary data.</text>
</comment>
<dbReference type="Gene3D" id="3.30.700.10">
    <property type="entry name" value="Glycoprotein, Type 4 Pilin"/>
    <property type="match status" value="1"/>
</dbReference>
<dbReference type="PANTHER" id="PTHR30093">
    <property type="entry name" value="GENERAL SECRETION PATHWAY PROTEIN G"/>
    <property type="match status" value="1"/>
</dbReference>
<evidence type="ECO:0000259" key="1">
    <source>
        <dbReference type="Pfam" id="PF07596"/>
    </source>
</evidence>
<evidence type="ECO:0000313" key="3">
    <source>
        <dbReference type="Proteomes" id="UP001158067"/>
    </source>
</evidence>
<feature type="domain" description="DUF1559" evidence="1">
    <location>
        <begin position="34"/>
        <end position="356"/>
    </location>
</feature>
<dbReference type="PROSITE" id="PS00409">
    <property type="entry name" value="PROKAR_NTER_METHYL"/>
    <property type="match status" value="1"/>
</dbReference>
<evidence type="ECO:0000313" key="2">
    <source>
        <dbReference type="EMBL" id="SMP51036.1"/>
    </source>
</evidence>
<proteinExistence type="predicted"/>
<accession>A0ABY1PW82</accession>
<dbReference type="PANTHER" id="PTHR30093:SF2">
    <property type="entry name" value="TYPE II SECRETION SYSTEM PROTEIN H"/>
    <property type="match status" value="1"/>
</dbReference>
<dbReference type="EMBL" id="FXUG01000003">
    <property type="protein sequence ID" value="SMP51036.1"/>
    <property type="molecule type" value="Genomic_DNA"/>
</dbReference>
<gene>
    <name evidence="2" type="ORF">SAMN06265222_103208</name>
</gene>
<dbReference type="Pfam" id="PF07596">
    <property type="entry name" value="SBP_bac_10"/>
    <property type="match status" value="1"/>
</dbReference>